<dbReference type="GO" id="GO:0005524">
    <property type="term" value="F:ATP binding"/>
    <property type="evidence" value="ECO:0007669"/>
    <property type="project" value="InterPro"/>
</dbReference>
<feature type="compositionally biased region" description="Basic and acidic residues" evidence="1">
    <location>
        <begin position="338"/>
        <end position="396"/>
    </location>
</feature>
<evidence type="ECO:0000313" key="4">
    <source>
        <dbReference type="Proteomes" id="UP000663827"/>
    </source>
</evidence>
<organism evidence="3 4">
    <name type="scientific">Rhizoctonia solani</name>
    <dbReference type="NCBI Taxonomy" id="456999"/>
    <lineage>
        <taxon>Eukaryota</taxon>
        <taxon>Fungi</taxon>
        <taxon>Dikarya</taxon>
        <taxon>Basidiomycota</taxon>
        <taxon>Agaricomycotina</taxon>
        <taxon>Agaricomycetes</taxon>
        <taxon>Cantharellales</taxon>
        <taxon>Ceratobasidiaceae</taxon>
        <taxon>Rhizoctonia</taxon>
    </lineage>
</organism>
<dbReference type="SMART" id="SM00382">
    <property type="entry name" value="AAA"/>
    <property type="match status" value="1"/>
</dbReference>
<proteinExistence type="predicted"/>
<dbReference type="Proteomes" id="UP000663827">
    <property type="component" value="Unassembled WGS sequence"/>
</dbReference>
<feature type="region of interest" description="Disordered" evidence="1">
    <location>
        <begin position="332"/>
        <end position="409"/>
    </location>
</feature>
<dbReference type="Gene3D" id="3.40.50.300">
    <property type="entry name" value="P-loop containing nucleotide triphosphate hydrolases"/>
    <property type="match status" value="1"/>
</dbReference>
<dbReference type="InterPro" id="IPR003959">
    <property type="entry name" value="ATPase_AAA_core"/>
</dbReference>
<dbReference type="EMBL" id="CAJNJQ010001365">
    <property type="protein sequence ID" value="CAE7135438.1"/>
    <property type="molecule type" value="Genomic_DNA"/>
</dbReference>
<accession>A0A8H3E0N3</accession>
<evidence type="ECO:0000313" key="3">
    <source>
        <dbReference type="EMBL" id="CAE7135438.1"/>
    </source>
</evidence>
<dbReference type="Pfam" id="PF00004">
    <property type="entry name" value="AAA"/>
    <property type="match status" value="1"/>
</dbReference>
<dbReference type="InterPro" id="IPR054289">
    <property type="entry name" value="DUF7025"/>
</dbReference>
<dbReference type="InterPro" id="IPR003593">
    <property type="entry name" value="AAA+_ATPase"/>
</dbReference>
<dbReference type="SUPFAM" id="SSF52540">
    <property type="entry name" value="P-loop containing nucleoside triphosphate hydrolases"/>
    <property type="match status" value="1"/>
</dbReference>
<feature type="region of interest" description="Disordered" evidence="1">
    <location>
        <begin position="209"/>
        <end position="239"/>
    </location>
</feature>
<evidence type="ECO:0000256" key="1">
    <source>
        <dbReference type="SAM" id="MobiDB-lite"/>
    </source>
</evidence>
<sequence>MFLGNEQKVYILDKVEGNPSQINGHPAWGVEWDIASATATLMDVPTNSFCAAGMHFPNGSWATFGGNAAVGPGGNVGSMPNPGGLDALYDATYQDWDGRRAIRILNPCASGSAGTAQCQWFDNTTFVGMQKARCYIKLQSGVPGQFATPADPFQAAEMVDHIRSPWSNIPLSSPALLNLYTLCVVIITASLAIWGPQILSAVIERAKEATSSKQADESSDSKTDEEKDKEEKKSEEPTKNWKRKNQVWDYGWEDVDRPKNTDDDDANMLFFAINRSWGRNSNIRDDHLWVQINSRPLAELLRFEFKHVEGLLEDKPGVDARELYTGRERLAELAAKAPPEEENKTEDTTDKDNKTDETKKEEGTEPTKDSETKDESEKKDTKDEKKGDDRPRRDVLSDEQTPAAPDLSKAEYDQALRELKIVYDFLVAEFQKVEARLEKLGADGMISWRLLWTFFKHGQRIETIHASSGEKVSFILENWDYVTDDDNKMVFEVRGRWLEWTGYRFAEQRITRQVSEFSGLKKAAQLPVRHLSDESLKALITRGRIYNKYAGVHHLNYNSNIIQMTPMGPSKTRAEGRLMVDTASFRRINPNSDRWEYDDPRYFSAEKAQNDGASPGSWRTTLDDDDEDIALLPPTLHGWSFVAKKWGEILVEKLTPVPFQPHIFNHLVLRDDYKNLIRSLVDAHAGKGDAALLTDVVTGKGGGLVIVLHGKPGTGKTLTAEAVSEHLERPLYTVSSGELGVGASELETKLRDTLDVATLWKAVLLIDEADVFLEARSSHELQRNALVSVFLRVLEYHSGVLILTTNRIRSFDDAFLSRFSVALRYPDLDRDSRKVLWSKFLVLAGASVEGNKSTSSPKTITLSITEGADAEGLATPRHFSLTDVNKLSLKNLNGRVIKQTVRTAQALAVSAGEQLSMAHVETVLRISDQFAEDWKELEFGDNPGTESGQKNMYA</sequence>
<dbReference type="Gene3D" id="2.130.10.80">
    <property type="entry name" value="Galactose oxidase/kelch, beta-propeller"/>
    <property type="match status" value="1"/>
</dbReference>
<dbReference type="PANTHER" id="PTHR46411">
    <property type="entry name" value="FAMILY ATPASE, PUTATIVE-RELATED"/>
    <property type="match status" value="1"/>
</dbReference>
<protein>
    <recommendedName>
        <fullName evidence="2">AAA+ ATPase domain-containing protein</fullName>
    </recommendedName>
</protein>
<evidence type="ECO:0000259" key="2">
    <source>
        <dbReference type="SMART" id="SM00382"/>
    </source>
</evidence>
<dbReference type="InterPro" id="IPR027417">
    <property type="entry name" value="P-loop_NTPase"/>
</dbReference>
<gene>
    <name evidence="3" type="ORF">RDB_LOCUS68245</name>
</gene>
<dbReference type="AlphaFoldDB" id="A0A8H3E0N3"/>
<reference evidence="3" key="1">
    <citation type="submission" date="2021-01" db="EMBL/GenBank/DDBJ databases">
        <authorList>
            <person name="Kaushik A."/>
        </authorList>
    </citation>
    <scope>NUCLEOTIDE SEQUENCE</scope>
    <source>
        <strain evidence="3">AG5</strain>
    </source>
</reference>
<comment type="caution">
    <text evidence="3">The sequence shown here is derived from an EMBL/GenBank/DDBJ whole genome shotgun (WGS) entry which is preliminary data.</text>
</comment>
<dbReference type="InterPro" id="IPR037293">
    <property type="entry name" value="Gal_Oxidase_central_sf"/>
</dbReference>
<feature type="domain" description="AAA+ ATPase" evidence="2">
    <location>
        <begin position="702"/>
        <end position="829"/>
    </location>
</feature>
<dbReference type="Pfam" id="PF22942">
    <property type="entry name" value="DUF7025"/>
    <property type="match status" value="1"/>
</dbReference>
<dbReference type="PANTHER" id="PTHR46411:SF3">
    <property type="entry name" value="AAA+ ATPASE DOMAIN-CONTAINING PROTEIN"/>
    <property type="match status" value="1"/>
</dbReference>
<dbReference type="GO" id="GO:0016887">
    <property type="term" value="F:ATP hydrolysis activity"/>
    <property type="evidence" value="ECO:0007669"/>
    <property type="project" value="InterPro"/>
</dbReference>
<dbReference type="CDD" id="cd19481">
    <property type="entry name" value="RecA-like_protease"/>
    <property type="match status" value="1"/>
</dbReference>
<name>A0A8H3E0N3_9AGAM</name>